<sequence>MKITTIKSFLFFIVLGLTACSSNDSDNDETTIPKQNSYDYYVDAAMQKSINQLGITIHKGSTPPNVEGIYKIDPFRCTMSNFTDALLGVTLGTSTLTLSNQNTAKLSVDFKNLTIYTNDSTNEIWEGKGSFISGEGNKFSILLHSNGELDRGSYIAKYQNLIILSGELDIQNNQIKGIKDVQMASIMSDDYGDPHTTLIEIGQGRLFTNSYAAVK</sequence>
<comment type="caution">
    <text evidence="2">The sequence shown here is derived from an EMBL/GenBank/DDBJ whole genome shotgun (WGS) entry which is preliminary data.</text>
</comment>
<gene>
    <name evidence="2" type="ORF">NJT12_10540</name>
</gene>
<dbReference type="EMBL" id="JAMZNK010000013">
    <property type="protein sequence ID" value="MDA6070055.1"/>
    <property type="molecule type" value="Genomic_DNA"/>
</dbReference>
<dbReference type="Proteomes" id="UP001212170">
    <property type="component" value="Unassembled WGS sequence"/>
</dbReference>
<dbReference type="RefSeq" id="WP_271335865.1">
    <property type="nucleotide sequence ID" value="NZ_JAMZNK010000013.1"/>
</dbReference>
<proteinExistence type="predicted"/>
<keyword evidence="3" id="KW-1185">Reference proteome</keyword>
<keyword evidence="1" id="KW-0732">Signal</keyword>
<accession>A0ABT4WC21</accession>
<name>A0ABT4WC21_9FLAO</name>
<evidence type="ECO:0000313" key="3">
    <source>
        <dbReference type="Proteomes" id="UP001212170"/>
    </source>
</evidence>
<evidence type="ECO:0008006" key="4">
    <source>
        <dbReference type="Google" id="ProtNLM"/>
    </source>
</evidence>
<protein>
    <recommendedName>
        <fullName evidence="4">Lipoprotein</fullName>
    </recommendedName>
</protein>
<evidence type="ECO:0000256" key="1">
    <source>
        <dbReference type="SAM" id="SignalP"/>
    </source>
</evidence>
<evidence type="ECO:0000313" key="2">
    <source>
        <dbReference type="EMBL" id="MDA6070055.1"/>
    </source>
</evidence>
<reference evidence="2 3" key="1">
    <citation type="journal article" date="2023" name="Chemosphere">
        <title>Whole genome analysis of Flavobacterium aziz-sancarii sp. nov., isolated from Ardley Island (Antarctica), revealed a rich resistome and bioremediation potential.</title>
        <authorList>
            <person name="Otur C."/>
            <person name="Okay S."/>
            <person name="Kurt-Kizildogan A."/>
        </authorList>
    </citation>
    <scope>NUCLEOTIDE SEQUENCE [LARGE SCALE GENOMIC DNA]</scope>
    <source>
        <strain evidence="2 3">AC</strain>
    </source>
</reference>
<organism evidence="2 3">
    <name type="scientific">Flavobacterium azizsancarii</name>
    <dbReference type="NCBI Taxonomy" id="2961580"/>
    <lineage>
        <taxon>Bacteria</taxon>
        <taxon>Pseudomonadati</taxon>
        <taxon>Bacteroidota</taxon>
        <taxon>Flavobacteriia</taxon>
        <taxon>Flavobacteriales</taxon>
        <taxon>Flavobacteriaceae</taxon>
        <taxon>Flavobacterium</taxon>
    </lineage>
</organism>
<dbReference type="PROSITE" id="PS51257">
    <property type="entry name" value="PROKAR_LIPOPROTEIN"/>
    <property type="match status" value="1"/>
</dbReference>
<feature type="signal peptide" evidence="1">
    <location>
        <begin position="1"/>
        <end position="19"/>
    </location>
</feature>
<feature type="chain" id="PRO_5045092992" description="Lipoprotein" evidence="1">
    <location>
        <begin position="20"/>
        <end position="215"/>
    </location>
</feature>